<dbReference type="SUPFAM" id="SSF50475">
    <property type="entry name" value="FMN-binding split barrel"/>
    <property type="match status" value="1"/>
</dbReference>
<evidence type="ECO:0000259" key="1">
    <source>
        <dbReference type="Pfam" id="PF13883"/>
    </source>
</evidence>
<sequence>MKSDAATVRLARDILRGARSASLATLADGAPFASLVTPATTCSMDLLMMVSSLSRHSRHLRADPRCAFLLEGASDAANPQTIPRITVTGTAEAVEADDPQLAGLRDRWVRIHPYGALYAGFGDFTLWRLRPQAIHMVAGFGRTHSLNGGMVQPEADLAAQEPGLLAAARSRWPDASIVAIDADGYDAGPSPGPDPDGTEVTRRVGFAEPVHSQAAALSALEAILMKGSTARPD</sequence>
<dbReference type="EMBL" id="VCDI01000006">
    <property type="protein sequence ID" value="TLU71518.1"/>
    <property type="molecule type" value="Genomic_DNA"/>
</dbReference>
<protein>
    <recommendedName>
        <fullName evidence="1">CREG-like beta-barrel domain-containing protein</fullName>
    </recommendedName>
</protein>
<evidence type="ECO:0000313" key="3">
    <source>
        <dbReference type="Proteomes" id="UP000305654"/>
    </source>
</evidence>
<dbReference type="AlphaFoldDB" id="A0A5R9JB96"/>
<name>A0A5R9JB96_9PROT</name>
<reference evidence="2 3" key="1">
    <citation type="submission" date="2019-05" db="EMBL/GenBank/DDBJ databases">
        <authorList>
            <person name="Pankratov T."/>
            <person name="Grouzdev D."/>
        </authorList>
    </citation>
    <scope>NUCLEOTIDE SEQUENCE [LARGE SCALE GENOMIC DNA]</scope>
    <source>
        <strain evidence="2 3">KEBCLARHB70R</strain>
    </source>
</reference>
<comment type="caution">
    <text evidence="2">The sequence shown here is derived from an EMBL/GenBank/DDBJ whole genome shotgun (WGS) entry which is preliminary data.</text>
</comment>
<proteinExistence type="predicted"/>
<organism evidence="2 3">
    <name type="scientific">Lichenicoccus roseus</name>
    <dbReference type="NCBI Taxonomy" id="2683649"/>
    <lineage>
        <taxon>Bacteria</taxon>
        <taxon>Pseudomonadati</taxon>
        <taxon>Pseudomonadota</taxon>
        <taxon>Alphaproteobacteria</taxon>
        <taxon>Acetobacterales</taxon>
        <taxon>Acetobacteraceae</taxon>
        <taxon>Lichenicoccus</taxon>
    </lineage>
</organism>
<dbReference type="RefSeq" id="WP_138327156.1">
    <property type="nucleotide sequence ID" value="NZ_VCDI01000006.1"/>
</dbReference>
<gene>
    <name evidence="2" type="ORF">FE263_16675</name>
</gene>
<accession>A0A5R9JB96</accession>
<keyword evidence="3" id="KW-1185">Reference proteome</keyword>
<dbReference type="Pfam" id="PF13883">
    <property type="entry name" value="CREG_beta-barrel"/>
    <property type="match status" value="1"/>
</dbReference>
<dbReference type="Gene3D" id="2.30.110.10">
    <property type="entry name" value="Electron Transport, Fmn-binding Protein, Chain A"/>
    <property type="match status" value="1"/>
</dbReference>
<feature type="domain" description="CREG-like beta-barrel" evidence="1">
    <location>
        <begin position="7"/>
        <end position="146"/>
    </location>
</feature>
<dbReference type="Proteomes" id="UP000305654">
    <property type="component" value="Unassembled WGS sequence"/>
</dbReference>
<dbReference type="OrthoDB" id="9814594at2"/>
<dbReference type="GO" id="GO:0005737">
    <property type="term" value="C:cytoplasm"/>
    <property type="evidence" value="ECO:0007669"/>
    <property type="project" value="UniProtKB-ARBA"/>
</dbReference>
<dbReference type="InterPro" id="IPR012349">
    <property type="entry name" value="Split_barrel_FMN-bd"/>
</dbReference>
<evidence type="ECO:0000313" key="2">
    <source>
        <dbReference type="EMBL" id="TLU71518.1"/>
    </source>
</evidence>
<dbReference type="InterPro" id="IPR055343">
    <property type="entry name" value="CREG_beta-barrel"/>
</dbReference>
<dbReference type="PANTHER" id="PTHR13343:SF17">
    <property type="entry name" value="CELLULAR REPRESSOR OF E1A-STIMULATED GENES, ISOFORM A"/>
    <property type="match status" value="1"/>
</dbReference>
<dbReference type="PANTHER" id="PTHR13343">
    <property type="entry name" value="CREG1 PROTEIN"/>
    <property type="match status" value="1"/>
</dbReference>